<comment type="caution">
    <text evidence="2">The sequence shown here is derived from an EMBL/GenBank/DDBJ whole genome shotgun (WGS) entry which is preliminary data.</text>
</comment>
<proteinExistence type="predicted"/>
<gene>
    <name evidence="2" type="ORF">GCM10020260_04890</name>
</gene>
<name>A0ABP6RBE7_9MICC</name>
<dbReference type="EMBL" id="BAAAYG010000002">
    <property type="protein sequence ID" value="GAA3280515.1"/>
    <property type="molecule type" value="Genomic_DNA"/>
</dbReference>
<feature type="region of interest" description="Disordered" evidence="1">
    <location>
        <begin position="18"/>
        <end position="110"/>
    </location>
</feature>
<keyword evidence="3" id="KW-1185">Reference proteome</keyword>
<evidence type="ECO:0000256" key="1">
    <source>
        <dbReference type="SAM" id="MobiDB-lite"/>
    </source>
</evidence>
<dbReference type="Proteomes" id="UP001501736">
    <property type="component" value="Unassembled WGS sequence"/>
</dbReference>
<sequence length="110" mass="11444">MAWITLQPAITGAVETAGQRGAMVCHTDRPRGVSRASSNWTGNRKQDGAGWRPRPTGRGREGGAGDTAGVWEDPAQLDGEDRAPVDESAGAGDAPPNWTGNSGRGGREGY</sequence>
<reference evidence="3" key="1">
    <citation type="journal article" date="2019" name="Int. J. Syst. Evol. Microbiol.">
        <title>The Global Catalogue of Microorganisms (GCM) 10K type strain sequencing project: providing services to taxonomists for standard genome sequencing and annotation.</title>
        <authorList>
            <consortium name="The Broad Institute Genomics Platform"/>
            <consortium name="The Broad Institute Genome Sequencing Center for Infectious Disease"/>
            <person name="Wu L."/>
            <person name="Ma J."/>
        </authorList>
    </citation>
    <scope>NUCLEOTIDE SEQUENCE [LARGE SCALE GENOMIC DNA]</scope>
    <source>
        <strain evidence="3">JCM 11483</strain>
    </source>
</reference>
<accession>A0ABP6RBE7</accession>
<evidence type="ECO:0000313" key="3">
    <source>
        <dbReference type="Proteomes" id="UP001501736"/>
    </source>
</evidence>
<evidence type="ECO:0000313" key="2">
    <source>
        <dbReference type="EMBL" id="GAA3280515.1"/>
    </source>
</evidence>
<organism evidence="2 3">
    <name type="scientific">Nesterenkonia halobia</name>
    <dbReference type="NCBI Taxonomy" id="37922"/>
    <lineage>
        <taxon>Bacteria</taxon>
        <taxon>Bacillati</taxon>
        <taxon>Actinomycetota</taxon>
        <taxon>Actinomycetes</taxon>
        <taxon>Micrococcales</taxon>
        <taxon>Micrococcaceae</taxon>
        <taxon>Nesterenkonia</taxon>
    </lineage>
</organism>
<protein>
    <submittedName>
        <fullName evidence="2">Uncharacterized protein</fullName>
    </submittedName>
</protein>